<dbReference type="AlphaFoldDB" id="A0A2H3HTF1"/>
<gene>
    <name evidence="1" type="ORF">AU210_000951</name>
</gene>
<dbReference type="Proteomes" id="UP000219602">
    <property type="component" value="Chromosome 1"/>
</dbReference>
<accession>A0A2H3HTF1</accession>
<evidence type="ECO:0000313" key="2">
    <source>
        <dbReference type="Proteomes" id="UP000219602"/>
    </source>
</evidence>
<name>A0A2H3HTF1_FUSOX</name>
<evidence type="ECO:0000313" key="1">
    <source>
        <dbReference type="EMBL" id="PCD45517.1"/>
    </source>
</evidence>
<proteinExistence type="predicted"/>
<reference evidence="1 2" key="2">
    <citation type="journal article" date="2017" name="Sci. Rep.">
        <title>A mobile pathogenicity chromosome in Fusarium oxysporum for infection of multiple cucurbit species.</title>
        <authorList>
            <person name="van Dam P."/>
            <person name="Fokkens L."/>
            <person name="Ayukawa Y."/>
            <person name="van der Gragt M."/>
            <person name="Ter Horst A."/>
            <person name="Brankovics B."/>
            <person name="Houterman P.M."/>
            <person name="Arie T."/>
            <person name="Rep M."/>
        </authorList>
    </citation>
    <scope>NUCLEOTIDE SEQUENCE [LARGE SCALE GENOMIC DNA]</scope>
    <source>
        <strain evidence="1 2">Forc016</strain>
    </source>
</reference>
<organism evidence="1 2">
    <name type="scientific">Fusarium oxysporum f. sp. radicis-cucumerinum</name>
    <dbReference type="NCBI Taxonomy" id="327505"/>
    <lineage>
        <taxon>Eukaryota</taxon>
        <taxon>Fungi</taxon>
        <taxon>Dikarya</taxon>
        <taxon>Ascomycota</taxon>
        <taxon>Pezizomycotina</taxon>
        <taxon>Sordariomycetes</taxon>
        <taxon>Hypocreomycetidae</taxon>
        <taxon>Hypocreales</taxon>
        <taxon>Nectriaceae</taxon>
        <taxon>Fusarium</taxon>
        <taxon>Fusarium oxysporum species complex</taxon>
    </lineage>
</organism>
<dbReference type="EMBL" id="MABQ02000001">
    <property type="protein sequence ID" value="PCD45517.1"/>
    <property type="molecule type" value="Genomic_DNA"/>
</dbReference>
<comment type="caution">
    <text evidence="1">The sequence shown here is derived from an EMBL/GenBank/DDBJ whole genome shotgun (WGS) entry which is preliminary data.</text>
</comment>
<reference evidence="1 2" key="1">
    <citation type="journal article" date="2016" name="Environ. Microbiol.">
        <title>Effector profiles distinguish formae speciales of Fusarium oxysporum.</title>
        <authorList>
            <person name="van Dam P."/>
            <person name="Fokkens L."/>
            <person name="Schmidt S.M."/>
            <person name="Linmans J.H."/>
            <person name="Kistler H.C."/>
            <person name="Ma L.J."/>
            <person name="Rep M."/>
        </authorList>
    </citation>
    <scope>NUCLEOTIDE SEQUENCE [LARGE SCALE GENOMIC DNA]</scope>
    <source>
        <strain evidence="1 2">Forc016</strain>
    </source>
</reference>
<sequence length="274" mass="31476">MFESISGRGPQGEPHLLGIDSEQKPFYSMSRCVLAETLIKDISKTVHRVFFYNDVDAADWNELPPVRRPMWSSGIQNLFFPHNSTDAYAWNHHHAVIGMGIPLRHQRSYTGVEVRMGSGGPIGEWHPEGIYHCRGMELYPDLKSYLRVPFGSATCIKLTFEIDYEDDNGMMMMISGVENVVPERPISPLDWHDSVRVDIAQEGHPHIISLNMRFVESQHPDPDVPHMTRVAVFSIKEIALLDTDNTTINGRRVHNYHYHIKLRHYQGWDSKEKS</sequence>
<protein>
    <submittedName>
        <fullName evidence="1">Uncharacterized protein</fullName>
    </submittedName>
</protein>